<comment type="similarity">
    <text evidence="1">Belongs to the archaeal dihydroneopterin aldolase family.</text>
</comment>
<comment type="function">
    <text evidence="1">Catalyzes the conversion of 7,8-dihydroneopterin (H2Neo) to 6-hydroxymethyl-7,8-dihydropterin (6-HMD).</text>
</comment>
<dbReference type="HAMAP" id="MF_02130">
    <property type="entry name" value="DHNA_arch"/>
    <property type="match status" value="1"/>
</dbReference>
<dbReference type="GO" id="GO:0004150">
    <property type="term" value="F:dihydroneopterin aldolase activity"/>
    <property type="evidence" value="ECO:0007669"/>
    <property type="project" value="UniProtKB-UniRule"/>
</dbReference>
<keyword evidence="1" id="KW-0456">Lyase</keyword>
<feature type="domain" description="Dihydroneopterin aldolase MtpD C-terminal" evidence="2">
    <location>
        <begin position="15"/>
        <end position="122"/>
    </location>
</feature>
<dbReference type="InterPro" id="IPR027508">
    <property type="entry name" value="DHN_aldolase_MptD"/>
</dbReference>
<feature type="binding site" evidence="1">
    <location>
        <position position="23"/>
    </location>
    <ligand>
        <name>substrate</name>
    </ligand>
</feature>
<dbReference type="AlphaFoldDB" id="A0A7C2FYF6"/>
<protein>
    <recommendedName>
        <fullName evidence="1">Dihydroneopterin aldolase</fullName>
        <shortName evidence="1">DHNA</shortName>
        <ecNumber evidence="1">4.1.2.25</ecNumber>
    </recommendedName>
    <alternativeName>
        <fullName evidence="1">7,8-dihydroneopterin aldolase</fullName>
    </alternativeName>
</protein>
<sequence>MFFDPAKKYFHKDVTDRERAAFEAGIALGMVVHQFTGVPLRRREDVDALERVIENAIKAQPFKIDAKVLINVDLKNTDNPYEYTTLKTRNIHVKLTVKYGRAVVKAVLKRIDELDYNLAYIEEIKEEE</sequence>
<accession>A0A7C2FYF6</accession>
<dbReference type="Pfam" id="PF04038">
    <property type="entry name" value="DHNA"/>
    <property type="match status" value="1"/>
</dbReference>
<name>A0A7C2FYF6_9CREN</name>
<dbReference type="SUPFAM" id="SSF143560">
    <property type="entry name" value="MK0786-like"/>
    <property type="match status" value="1"/>
</dbReference>
<comment type="caution">
    <text evidence="1">Lacks conserved residue(s) required for the propagation of feature annotation.</text>
</comment>
<organism evidence="3">
    <name type="scientific">Thermosphaera aggregans</name>
    <dbReference type="NCBI Taxonomy" id="54254"/>
    <lineage>
        <taxon>Archaea</taxon>
        <taxon>Thermoproteota</taxon>
        <taxon>Thermoprotei</taxon>
        <taxon>Desulfurococcales</taxon>
        <taxon>Desulfurococcaceae</taxon>
        <taxon>Thermosphaera</taxon>
    </lineage>
</organism>
<dbReference type="EMBL" id="DSJT01000003">
    <property type="protein sequence ID" value="HEF86866.1"/>
    <property type="molecule type" value="Genomic_DNA"/>
</dbReference>
<reference evidence="3" key="1">
    <citation type="journal article" date="2020" name="mSystems">
        <title>Genome- and Community-Level Interaction Insights into Carbon Utilization and Element Cycling Functions of Hydrothermarchaeota in Hydrothermal Sediment.</title>
        <authorList>
            <person name="Zhou Z."/>
            <person name="Liu Y."/>
            <person name="Xu W."/>
            <person name="Pan J."/>
            <person name="Luo Z.H."/>
            <person name="Li M."/>
        </authorList>
    </citation>
    <scope>NUCLEOTIDE SEQUENCE [LARGE SCALE GENOMIC DNA]</scope>
    <source>
        <strain evidence="3">SpSt-23</strain>
    </source>
</reference>
<evidence type="ECO:0000256" key="1">
    <source>
        <dbReference type="HAMAP-Rule" id="MF_02130"/>
    </source>
</evidence>
<evidence type="ECO:0000313" key="3">
    <source>
        <dbReference type="EMBL" id="HEF86866.1"/>
    </source>
</evidence>
<comment type="caution">
    <text evidence="3">The sequence shown here is derived from an EMBL/GenBank/DDBJ whole genome shotgun (WGS) entry which is preliminary data.</text>
</comment>
<evidence type="ECO:0000259" key="2">
    <source>
        <dbReference type="Pfam" id="PF04038"/>
    </source>
</evidence>
<dbReference type="InterPro" id="IPR007181">
    <property type="entry name" value="MtpD_C"/>
</dbReference>
<comment type="catalytic activity">
    <reaction evidence="1">
        <text>7,8-dihydroneopterin = 6-hydroxymethyl-7,8-dihydropterin + glycolaldehyde</text>
        <dbReference type="Rhea" id="RHEA:10540"/>
        <dbReference type="ChEBI" id="CHEBI:17001"/>
        <dbReference type="ChEBI" id="CHEBI:17071"/>
        <dbReference type="ChEBI" id="CHEBI:44841"/>
        <dbReference type="EC" id="4.1.2.25"/>
    </reaction>
</comment>
<proteinExistence type="inferred from homology"/>
<dbReference type="EC" id="4.1.2.25" evidence="1"/>
<comment type="subunit">
    <text evidence="1">Homotetramer.</text>
</comment>
<dbReference type="Gene3D" id="3.30.1300.20">
    <property type="entry name" value="7,8-dihydroneopterin aldolase (MptD)"/>
    <property type="match status" value="1"/>
</dbReference>
<gene>
    <name evidence="1" type="primary">mptD</name>
    <name evidence="3" type="ORF">ENP55_00865</name>
</gene>
<dbReference type="InterPro" id="IPR036839">
    <property type="entry name" value="MptD_sf"/>
</dbReference>